<keyword evidence="1" id="KW-0472">Membrane</keyword>
<reference evidence="2 3" key="1">
    <citation type="submission" date="2016-10" db="EMBL/GenBank/DDBJ databases">
        <authorList>
            <person name="de Groot N.N."/>
        </authorList>
    </citation>
    <scope>NUCLEOTIDE SEQUENCE [LARGE SCALE GENOMIC DNA]</scope>
    <source>
        <strain>J11</strain>
        <strain evidence="3">PG 39</strain>
    </source>
</reference>
<organism evidence="2 3">
    <name type="scientific">Corynebacterium spheniscorum</name>
    <dbReference type="NCBI Taxonomy" id="185761"/>
    <lineage>
        <taxon>Bacteria</taxon>
        <taxon>Bacillati</taxon>
        <taxon>Actinomycetota</taxon>
        <taxon>Actinomycetes</taxon>
        <taxon>Mycobacteriales</taxon>
        <taxon>Corynebacteriaceae</taxon>
        <taxon>Corynebacterium</taxon>
    </lineage>
</organism>
<dbReference type="EMBL" id="FOPJ01000011">
    <property type="protein sequence ID" value="SFG71627.1"/>
    <property type="molecule type" value="Genomic_DNA"/>
</dbReference>
<feature type="transmembrane region" description="Helical" evidence="1">
    <location>
        <begin position="22"/>
        <end position="48"/>
    </location>
</feature>
<dbReference type="STRING" id="185761.SAMN05660282_01724"/>
<dbReference type="OrthoDB" id="4428137at2"/>
<evidence type="ECO:0000256" key="1">
    <source>
        <dbReference type="SAM" id="Phobius"/>
    </source>
</evidence>
<dbReference type="AlphaFoldDB" id="A0A1I2U7I1"/>
<evidence type="ECO:0000313" key="3">
    <source>
        <dbReference type="Proteomes" id="UP000199065"/>
    </source>
</evidence>
<protein>
    <recommendedName>
        <fullName evidence="4">TadE-like protein</fullName>
    </recommendedName>
</protein>
<gene>
    <name evidence="2" type="ORF">SAMN05660282_01724</name>
</gene>
<dbReference type="Proteomes" id="UP000199065">
    <property type="component" value="Unassembled WGS sequence"/>
</dbReference>
<evidence type="ECO:0000313" key="2">
    <source>
        <dbReference type="EMBL" id="SFG71627.1"/>
    </source>
</evidence>
<sequence>MCPDKPDQRRGLGEEGSVTIEAAFSLSALVVVAALIIAALATVAAHVAAVDMAGAAARAHAIGVEYQPPRGQVSVGREGGLVKVEARVPAPLGWQRAIAVFPLEYQGESK</sequence>
<accession>A0A1I2U7I1</accession>
<keyword evidence="3" id="KW-1185">Reference proteome</keyword>
<dbReference type="RefSeq" id="WP_092286430.1">
    <property type="nucleotide sequence ID" value="NZ_FOPJ01000011.1"/>
</dbReference>
<name>A0A1I2U7I1_9CORY</name>
<proteinExistence type="predicted"/>
<keyword evidence="1" id="KW-0812">Transmembrane</keyword>
<evidence type="ECO:0008006" key="4">
    <source>
        <dbReference type="Google" id="ProtNLM"/>
    </source>
</evidence>
<keyword evidence="1" id="KW-1133">Transmembrane helix</keyword>